<evidence type="ECO:0000313" key="4">
    <source>
        <dbReference type="Proteomes" id="UP000807306"/>
    </source>
</evidence>
<gene>
    <name evidence="3" type="ORF">CPB83DRAFT_540524</name>
</gene>
<protein>
    <submittedName>
        <fullName evidence="3">Uncharacterized protein</fullName>
    </submittedName>
</protein>
<feature type="region of interest" description="Disordered" evidence="1">
    <location>
        <begin position="1"/>
        <end position="87"/>
    </location>
</feature>
<name>A0A9P6EQW3_9AGAR</name>
<evidence type="ECO:0000313" key="3">
    <source>
        <dbReference type="EMBL" id="KAF9533290.1"/>
    </source>
</evidence>
<dbReference type="EMBL" id="MU157829">
    <property type="protein sequence ID" value="KAF9533290.1"/>
    <property type="molecule type" value="Genomic_DNA"/>
</dbReference>
<evidence type="ECO:0000256" key="2">
    <source>
        <dbReference type="SAM" id="Phobius"/>
    </source>
</evidence>
<keyword evidence="2" id="KW-0812">Transmembrane</keyword>
<comment type="caution">
    <text evidence="3">The sequence shown here is derived from an EMBL/GenBank/DDBJ whole genome shotgun (WGS) entry which is preliminary data.</text>
</comment>
<dbReference type="AlphaFoldDB" id="A0A9P6EQW3"/>
<organism evidence="3 4">
    <name type="scientific">Crepidotus variabilis</name>
    <dbReference type="NCBI Taxonomy" id="179855"/>
    <lineage>
        <taxon>Eukaryota</taxon>
        <taxon>Fungi</taxon>
        <taxon>Dikarya</taxon>
        <taxon>Basidiomycota</taxon>
        <taxon>Agaricomycotina</taxon>
        <taxon>Agaricomycetes</taxon>
        <taxon>Agaricomycetidae</taxon>
        <taxon>Agaricales</taxon>
        <taxon>Agaricineae</taxon>
        <taxon>Crepidotaceae</taxon>
        <taxon>Crepidotus</taxon>
    </lineage>
</organism>
<proteinExistence type="predicted"/>
<evidence type="ECO:0000256" key="1">
    <source>
        <dbReference type="SAM" id="MobiDB-lite"/>
    </source>
</evidence>
<reference evidence="3" key="1">
    <citation type="submission" date="2020-11" db="EMBL/GenBank/DDBJ databases">
        <authorList>
            <consortium name="DOE Joint Genome Institute"/>
            <person name="Ahrendt S."/>
            <person name="Riley R."/>
            <person name="Andreopoulos W."/>
            <person name="Labutti K."/>
            <person name="Pangilinan J."/>
            <person name="Ruiz-Duenas F.J."/>
            <person name="Barrasa J.M."/>
            <person name="Sanchez-Garcia M."/>
            <person name="Camarero S."/>
            <person name="Miyauchi S."/>
            <person name="Serrano A."/>
            <person name="Linde D."/>
            <person name="Babiker R."/>
            <person name="Drula E."/>
            <person name="Ayuso-Fernandez I."/>
            <person name="Pacheco R."/>
            <person name="Padilla G."/>
            <person name="Ferreira P."/>
            <person name="Barriuso J."/>
            <person name="Kellner H."/>
            <person name="Castanera R."/>
            <person name="Alfaro M."/>
            <person name="Ramirez L."/>
            <person name="Pisabarro A.G."/>
            <person name="Kuo A."/>
            <person name="Tritt A."/>
            <person name="Lipzen A."/>
            <person name="He G."/>
            <person name="Yan M."/>
            <person name="Ng V."/>
            <person name="Cullen D."/>
            <person name="Martin F."/>
            <person name="Rosso M.-N."/>
            <person name="Henrissat B."/>
            <person name="Hibbett D."/>
            <person name="Martinez A.T."/>
            <person name="Grigoriev I.V."/>
        </authorList>
    </citation>
    <scope>NUCLEOTIDE SEQUENCE</scope>
    <source>
        <strain evidence="3">CBS 506.95</strain>
    </source>
</reference>
<keyword evidence="4" id="KW-1185">Reference proteome</keyword>
<dbReference type="OrthoDB" id="5582002at2759"/>
<feature type="transmembrane region" description="Helical" evidence="2">
    <location>
        <begin position="197"/>
        <end position="217"/>
    </location>
</feature>
<feature type="compositionally biased region" description="Basic and acidic residues" evidence="1">
    <location>
        <begin position="73"/>
        <end position="87"/>
    </location>
</feature>
<sequence>MDYDRKSTSSFYGARKSSADALNQEYAQTHGQAVKGRDDASSFFQPDRNSVDYLNSAPRGSAGYNRGSFYPGGREEPLKGGRDEERDAGDAEAWDVYADFNNAGPRYSNAYGMGQPQTQGGKLPPTPTIPKSASSVAEDKVEMVTVPALGAEWGKDEMRDMTKSGRREKKQEARKQFWKSWNRGERGLFGKYLTRRVLVFVLFGLCCAIGVVLAFTIPRVPGFSFNTVPLVNATGSWAKTIPVTFSRAPTNFSFPASASLQLNTQSSYLPVKFTRLHASVYDLDTNRLVGTGDTAEFTVPARSFPNIMLPLNFTYIAVNSSDQTWLNFYDACKNKAIYPNGKRNPLKLRVVFDMGILGLPSMYHDSTSVSTAECPIELSQTAA</sequence>
<accession>A0A9P6EQW3</accession>
<keyword evidence="2" id="KW-0472">Membrane</keyword>
<keyword evidence="2" id="KW-1133">Transmembrane helix</keyword>
<dbReference type="Proteomes" id="UP000807306">
    <property type="component" value="Unassembled WGS sequence"/>
</dbReference>
<feature type="region of interest" description="Disordered" evidence="1">
    <location>
        <begin position="117"/>
        <end position="137"/>
    </location>
</feature>